<dbReference type="InterPro" id="IPR000595">
    <property type="entry name" value="cNMP-bd_dom"/>
</dbReference>
<dbReference type="AlphaFoldDB" id="A0A1M6JRC9"/>
<dbReference type="EMBL" id="FQZU01000008">
    <property type="protein sequence ID" value="SHJ49305.1"/>
    <property type="molecule type" value="Genomic_DNA"/>
</dbReference>
<dbReference type="Gene3D" id="2.60.120.10">
    <property type="entry name" value="Jelly Rolls"/>
    <property type="match status" value="1"/>
</dbReference>
<evidence type="ECO:0000313" key="2">
    <source>
        <dbReference type="EMBL" id="SHJ49305.1"/>
    </source>
</evidence>
<dbReference type="InterPro" id="IPR014710">
    <property type="entry name" value="RmlC-like_jellyroll"/>
</dbReference>
<dbReference type="PANTHER" id="PTHR24567:SF74">
    <property type="entry name" value="HTH-TYPE TRANSCRIPTIONAL REGULATOR ARCR"/>
    <property type="match status" value="1"/>
</dbReference>
<dbReference type="GO" id="GO:0005829">
    <property type="term" value="C:cytosol"/>
    <property type="evidence" value="ECO:0007669"/>
    <property type="project" value="TreeGrafter"/>
</dbReference>
<organism evidence="2 3">
    <name type="scientific">Desulfatibacillum alkenivorans DSM 16219</name>
    <dbReference type="NCBI Taxonomy" id="1121393"/>
    <lineage>
        <taxon>Bacteria</taxon>
        <taxon>Pseudomonadati</taxon>
        <taxon>Thermodesulfobacteriota</taxon>
        <taxon>Desulfobacteria</taxon>
        <taxon>Desulfobacterales</taxon>
        <taxon>Desulfatibacillaceae</taxon>
        <taxon>Desulfatibacillum</taxon>
    </lineage>
</organism>
<sequence length="226" mass="25146">MVIKADMASNYLLEGLGQDQKSWLLSCFTKKSFKAGEQVFRENDKGDELFFVESGRVIVKRWITEGNVDKILLTAERGDVFGEMAFVDYGLRTATAYAEVDSLIRCLSRNTFNSFCEKYPNAGAKALDNLLRILTLRLRATTESYVDAIQYNVQVSGTESLGFQHLITSSMTVEVLLTSGASIYGTVVTVEKSEAGFQIILRQPKGGLVMTPYHAIACIYFDADKK</sequence>
<protein>
    <submittedName>
        <fullName evidence="2">Cyclic nucleotide-binding domain-containing protein</fullName>
    </submittedName>
</protein>
<dbReference type="GO" id="GO:0003700">
    <property type="term" value="F:DNA-binding transcription factor activity"/>
    <property type="evidence" value="ECO:0007669"/>
    <property type="project" value="TreeGrafter"/>
</dbReference>
<dbReference type="PANTHER" id="PTHR24567">
    <property type="entry name" value="CRP FAMILY TRANSCRIPTIONAL REGULATORY PROTEIN"/>
    <property type="match status" value="1"/>
</dbReference>
<proteinExistence type="predicted"/>
<evidence type="ECO:0000259" key="1">
    <source>
        <dbReference type="PROSITE" id="PS50042"/>
    </source>
</evidence>
<dbReference type="PROSITE" id="PS50042">
    <property type="entry name" value="CNMP_BINDING_3"/>
    <property type="match status" value="1"/>
</dbReference>
<dbReference type="InterPro" id="IPR050397">
    <property type="entry name" value="Env_Response_Regulators"/>
</dbReference>
<reference evidence="3" key="1">
    <citation type="submission" date="2016-11" db="EMBL/GenBank/DDBJ databases">
        <authorList>
            <person name="Varghese N."/>
            <person name="Submissions S."/>
        </authorList>
    </citation>
    <scope>NUCLEOTIDE SEQUENCE [LARGE SCALE GENOMIC DNA]</scope>
    <source>
        <strain evidence="3">DSM 16219</strain>
    </source>
</reference>
<dbReference type="Proteomes" id="UP000183994">
    <property type="component" value="Unassembled WGS sequence"/>
</dbReference>
<accession>A0A1M6JRC9</accession>
<dbReference type="RefSeq" id="WP_073474992.1">
    <property type="nucleotide sequence ID" value="NZ_FQZU01000008.1"/>
</dbReference>
<dbReference type="OrthoDB" id="5418400at2"/>
<dbReference type="STRING" id="1121393.SAMN02745216_01750"/>
<dbReference type="InterPro" id="IPR018490">
    <property type="entry name" value="cNMP-bd_dom_sf"/>
</dbReference>
<dbReference type="CDD" id="cd00038">
    <property type="entry name" value="CAP_ED"/>
    <property type="match status" value="1"/>
</dbReference>
<keyword evidence="3" id="KW-1185">Reference proteome</keyword>
<feature type="domain" description="Cyclic nucleotide-binding" evidence="1">
    <location>
        <begin position="12"/>
        <end position="133"/>
    </location>
</feature>
<gene>
    <name evidence="2" type="ORF">SAMN02745216_01750</name>
</gene>
<evidence type="ECO:0000313" key="3">
    <source>
        <dbReference type="Proteomes" id="UP000183994"/>
    </source>
</evidence>
<dbReference type="Pfam" id="PF00027">
    <property type="entry name" value="cNMP_binding"/>
    <property type="match status" value="1"/>
</dbReference>
<dbReference type="SUPFAM" id="SSF51206">
    <property type="entry name" value="cAMP-binding domain-like"/>
    <property type="match status" value="1"/>
</dbReference>
<name>A0A1M6JRC9_9BACT</name>
<dbReference type="SMART" id="SM00100">
    <property type="entry name" value="cNMP"/>
    <property type="match status" value="1"/>
</dbReference>